<organism evidence="3 4">
    <name type="scientific">Heminiphilus faecis</name>
    <dbReference type="NCBI Taxonomy" id="2601703"/>
    <lineage>
        <taxon>Bacteria</taxon>
        <taxon>Pseudomonadati</taxon>
        <taxon>Bacteroidota</taxon>
        <taxon>Bacteroidia</taxon>
        <taxon>Bacteroidales</taxon>
        <taxon>Muribaculaceae</taxon>
        <taxon>Heminiphilus</taxon>
    </lineage>
</organism>
<feature type="transmembrane region" description="Helical" evidence="1">
    <location>
        <begin position="364"/>
        <end position="384"/>
    </location>
</feature>
<dbReference type="RefSeq" id="WP_369863473.1">
    <property type="nucleotide sequence ID" value="NZ_JBCLPP010000019.1"/>
</dbReference>
<dbReference type="InterPro" id="IPR000792">
    <property type="entry name" value="Tscrpt_reg_LuxR_C"/>
</dbReference>
<keyword evidence="1" id="KW-0812">Transmembrane</keyword>
<dbReference type="SMART" id="SM00421">
    <property type="entry name" value="HTH_LUXR"/>
    <property type="match status" value="1"/>
</dbReference>
<dbReference type="PROSITE" id="PS50043">
    <property type="entry name" value="HTH_LUXR_2"/>
    <property type="match status" value="1"/>
</dbReference>
<comment type="caution">
    <text evidence="3">The sequence shown here is derived from an EMBL/GenBank/DDBJ whole genome shotgun (WGS) entry which is preliminary data.</text>
</comment>
<name>A0ABV4D0X8_9BACT</name>
<dbReference type="Proteomes" id="UP001565200">
    <property type="component" value="Unassembled WGS sequence"/>
</dbReference>
<evidence type="ECO:0000313" key="3">
    <source>
        <dbReference type="EMBL" id="MEY8245587.1"/>
    </source>
</evidence>
<proteinExistence type="predicted"/>
<dbReference type="SUPFAM" id="SSF46894">
    <property type="entry name" value="C-terminal effector domain of the bipartite response regulators"/>
    <property type="match status" value="1"/>
</dbReference>
<reference evidence="3 4" key="1">
    <citation type="submission" date="2024-03" db="EMBL/GenBank/DDBJ databases">
        <title>Mouse gut bacterial collection (mGBC) of GemPharmatech.</title>
        <authorList>
            <person name="He Y."/>
            <person name="Dong L."/>
            <person name="Wu D."/>
            <person name="Gao X."/>
            <person name="Lin Z."/>
        </authorList>
    </citation>
    <scope>NUCLEOTIDE SEQUENCE [LARGE SCALE GENOMIC DNA]</scope>
    <source>
        <strain evidence="3 4">54-13</strain>
    </source>
</reference>
<evidence type="ECO:0000313" key="4">
    <source>
        <dbReference type="Proteomes" id="UP001565200"/>
    </source>
</evidence>
<dbReference type="Pfam" id="PF00196">
    <property type="entry name" value="GerE"/>
    <property type="match status" value="1"/>
</dbReference>
<sequence length="554" mass="63107">MRELIYVLTAIVVLGIVSCSKSMSRYDEEIDRAQQTMRSNTDSALSILDAIDPFELKIDSLRAKYHFLKGYGHLKRNRSMIGDSLISYAHEYYRGKDVVRDIRSGMVFAWYKFWVGDTPGALAMLDSLAELPDVPDSLMLQVLRVRVLLGASEYQGKELIPYAKKFHELETDSMRKTEARYMLLSAYEYAGETDSALYLVDELIDYARDNRWGDKQFLFELERAQLLTENSRSGESDELIGEIFRKAGPGNGAADLLYFQYAINALNSGDVGRAARNLALADSVAGKLRKDDDAYYRSYSNLLHAIIDFKQTGRIKLMHINGLNNRQNERFNRVKASQWESERGALRQQNRALALKAESEHKTVIILIISLVTLVVMVGAIWIIRIRRLRERENEERIEALQKMVDEYKATPAVPDSEIKGSAALRSAMLKQLGIIKMVAETPTEQNREMLRKISSIDGEINGELVDWSNVFEMIDNLYSGFYATLHHKYGDVLSLKEEQIIVLMVAGFSTKEISVITGQTTSTVYVRKSSIRKKLGVPEKEDIVWFLLSQRRS</sequence>
<dbReference type="InterPro" id="IPR036388">
    <property type="entry name" value="WH-like_DNA-bd_sf"/>
</dbReference>
<evidence type="ECO:0000259" key="2">
    <source>
        <dbReference type="PROSITE" id="PS50043"/>
    </source>
</evidence>
<dbReference type="InterPro" id="IPR016032">
    <property type="entry name" value="Sig_transdc_resp-reg_C-effctor"/>
</dbReference>
<keyword evidence="1" id="KW-1133">Transmembrane helix</keyword>
<dbReference type="PROSITE" id="PS51257">
    <property type="entry name" value="PROKAR_LIPOPROTEIN"/>
    <property type="match status" value="1"/>
</dbReference>
<dbReference type="EMBL" id="JBCLPP010000019">
    <property type="protein sequence ID" value="MEY8245587.1"/>
    <property type="molecule type" value="Genomic_DNA"/>
</dbReference>
<protein>
    <submittedName>
        <fullName evidence="3">Helix-turn-helix domain-containing protein</fullName>
    </submittedName>
</protein>
<dbReference type="CDD" id="cd06170">
    <property type="entry name" value="LuxR_C_like"/>
    <property type="match status" value="1"/>
</dbReference>
<keyword evidence="1" id="KW-0472">Membrane</keyword>
<gene>
    <name evidence="3" type="ORF">AAK873_08150</name>
</gene>
<keyword evidence="4" id="KW-1185">Reference proteome</keyword>
<dbReference type="Gene3D" id="1.10.10.10">
    <property type="entry name" value="Winged helix-like DNA-binding domain superfamily/Winged helix DNA-binding domain"/>
    <property type="match status" value="1"/>
</dbReference>
<evidence type="ECO:0000256" key="1">
    <source>
        <dbReference type="SAM" id="Phobius"/>
    </source>
</evidence>
<feature type="domain" description="HTH luxR-type" evidence="2">
    <location>
        <begin position="487"/>
        <end position="552"/>
    </location>
</feature>
<accession>A0ABV4D0X8</accession>